<name>A0ABR3KP15_TRISP</name>
<dbReference type="EMBL" id="JBEUSY010000212">
    <property type="protein sequence ID" value="KAL1242338.1"/>
    <property type="molecule type" value="Genomic_DNA"/>
</dbReference>
<keyword evidence="1" id="KW-0812">Transmembrane</keyword>
<evidence type="ECO:0000313" key="2">
    <source>
        <dbReference type="EMBL" id="KAL1242338.1"/>
    </source>
</evidence>
<dbReference type="Proteomes" id="UP001558632">
    <property type="component" value="Unassembled WGS sequence"/>
</dbReference>
<accession>A0ABR3KP15</accession>
<organism evidence="2 3">
    <name type="scientific">Trichinella spiralis</name>
    <name type="common">Trichina worm</name>
    <dbReference type="NCBI Taxonomy" id="6334"/>
    <lineage>
        <taxon>Eukaryota</taxon>
        <taxon>Metazoa</taxon>
        <taxon>Ecdysozoa</taxon>
        <taxon>Nematoda</taxon>
        <taxon>Enoplea</taxon>
        <taxon>Dorylaimia</taxon>
        <taxon>Trichinellida</taxon>
        <taxon>Trichinellidae</taxon>
        <taxon>Trichinella</taxon>
    </lineage>
</organism>
<proteinExistence type="predicted"/>
<evidence type="ECO:0000256" key="1">
    <source>
        <dbReference type="SAM" id="Phobius"/>
    </source>
</evidence>
<dbReference type="GO" id="GO:0016829">
    <property type="term" value="F:lyase activity"/>
    <property type="evidence" value="ECO:0007669"/>
    <property type="project" value="UniProtKB-KW"/>
</dbReference>
<comment type="caution">
    <text evidence="2">The sequence shown here is derived from an EMBL/GenBank/DDBJ whole genome shotgun (WGS) entry which is preliminary data.</text>
</comment>
<keyword evidence="1" id="KW-1133">Transmembrane helix</keyword>
<evidence type="ECO:0000313" key="3">
    <source>
        <dbReference type="Proteomes" id="UP001558632"/>
    </source>
</evidence>
<reference evidence="2 3" key="1">
    <citation type="submission" date="2024-07" db="EMBL/GenBank/DDBJ databases">
        <title>Enhanced genomic and transcriptomic resources for Trichinella pseudospiralis and T. spiralis underpin the discovery of pronounced molecular differences between stages and species.</title>
        <authorList>
            <person name="Pasi K.K."/>
            <person name="La Rosa G."/>
            <person name="Gomez-Morales M.A."/>
            <person name="Tosini F."/>
            <person name="Sumanam S."/>
            <person name="Young N.D."/>
            <person name="Chang B.C."/>
            <person name="Robin G.B."/>
        </authorList>
    </citation>
    <scope>NUCLEOTIDE SEQUENCE [LARGE SCALE GENOMIC DNA]</scope>
    <source>
        <strain evidence="2">ISS534</strain>
    </source>
</reference>
<gene>
    <name evidence="2" type="ORF">TSPI_06803</name>
</gene>
<sequence>MKPVLHCSSRMKFRQNSVDEKLYGSLYGVGAPAKYLVLTNQEMTSSETVECDAERPMLTDAQLEAGMMSQKVEISEQLEEAGTRDCANSEEDEDLAEAFETYFYYFMIFFDLSVFMFCLWLTSLLFCKS</sequence>
<keyword evidence="2" id="KW-0456">Lyase</keyword>
<keyword evidence="1" id="KW-0472">Membrane</keyword>
<keyword evidence="3" id="KW-1185">Reference proteome</keyword>
<protein>
    <submittedName>
        <fullName evidence="2">Argininosuccinate lyase</fullName>
    </submittedName>
</protein>
<feature type="transmembrane region" description="Helical" evidence="1">
    <location>
        <begin position="102"/>
        <end position="127"/>
    </location>
</feature>